<gene>
    <name evidence="1" type="ORF">FGO68_gene14748</name>
</gene>
<name>A0A8J8T7E1_HALGN</name>
<dbReference type="EMBL" id="RRYP01002044">
    <property type="protein sequence ID" value="TNV85202.1"/>
    <property type="molecule type" value="Genomic_DNA"/>
</dbReference>
<dbReference type="AlphaFoldDB" id="A0A8J8T7E1"/>
<reference evidence="1" key="1">
    <citation type="submission" date="2019-06" db="EMBL/GenBank/DDBJ databases">
        <authorList>
            <person name="Zheng W."/>
        </authorList>
    </citation>
    <scope>NUCLEOTIDE SEQUENCE</scope>
    <source>
        <strain evidence="1">QDHG01</strain>
    </source>
</reference>
<organism evidence="1 2">
    <name type="scientific">Halteria grandinella</name>
    <dbReference type="NCBI Taxonomy" id="5974"/>
    <lineage>
        <taxon>Eukaryota</taxon>
        <taxon>Sar</taxon>
        <taxon>Alveolata</taxon>
        <taxon>Ciliophora</taxon>
        <taxon>Intramacronucleata</taxon>
        <taxon>Spirotrichea</taxon>
        <taxon>Stichotrichia</taxon>
        <taxon>Sporadotrichida</taxon>
        <taxon>Halteriidae</taxon>
        <taxon>Halteria</taxon>
    </lineage>
</organism>
<keyword evidence="2" id="KW-1185">Reference proteome</keyword>
<comment type="caution">
    <text evidence="1">The sequence shown here is derived from an EMBL/GenBank/DDBJ whole genome shotgun (WGS) entry which is preliminary data.</text>
</comment>
<evidence type="ECO:0000313" key="2">
    <source>
        <dbReference type="Proteomes" id="UP000785679"/>
    </source>
</evidence>
<sequence>MQFPQNDLSKKQILVTHILRNSLFLQKQNIKHTGNFFIPNRDTNKEVNAQISAQKVQKIVRIQPKTRSISLKKLRQESFAKLQLESKNVQENMLKLKFEQPIISTYGKSSPHQLPATHKNIEQMADNQQDGPPSQPRYFLRRKKSQTPSVIAKQNIPTLPVASQKTLEVYNEAYNPSFRKIQQSCFEISFGSKMKEQVNHHQQILGDKSIQTLISERQGCKTTRQSGPRVRPVFKDQFAPLVKSEHKRSLERDAHQQEYDMVKMHLGEVSMLPRDNESRSTAISTANHLLPGELRNPRGISRNVEGPAKVFTEQLLNIPNNLPLISYCDHGYSDSLMISSSLQSIPVFTQESGQTNAQPRSSQTYRRRPVQNKRLRSMFGLNEQPQQSSNIIECPNNLPQLIDFHNRQGLINSVQQQRSPINQGKFKINHSRRRILNLANLPQDNTDL</sequence>
<dbReference type="Proteomes" id="UP000785679">
    <property type="component" value="Unassembled WGS sequence"/>
</dbReference>
<proteinExistence type="predicted"/>
<protein>
    <submittedName>
        <fullName evidence="1">Uncharacterized protein</fullName>
    </submittedName>
</protein>
<accession>A0A8J8T7E1</accession>
<evidence type="ECO:0000313" key="1">
    <source>
        <dbReference type="EMBL" id="TNV85202.1"/>
    </source>
</evidence>